<dbReference type="InterPro" id="IPR008969">
    <property type="entry name" value="CarboxyPept-like_regulatory"/>
</dbReference>
<evidence type="ECO:0000256" key="4">
    <source>
        <dbReference type="ARBA" id="ARBA00022692"/>
    </source>
</evidence>
<dbReference type="NCBIfam" id="TIGR04056">
    <property type="entry name" value="OMP_RagA_SusC"/>
    <property type="match status" value="1"/>
</dbReference>
<dbReference type="PROSITE" id="PS52016">
    <property type="entry name" value="TONB_DEPENDENT_REC_3"/>
    <property type="match status" value="1"/>
</dbReference>
<keyword evidence="3 7" id="KW-1134">Transmembrane beta strand</keyword>
<reference evidence="10" key="1">
    <citation type="submission" date="2023-03" db="EMBL/GenBank/DDBJ databases">
        <title>Andean soil-derived lignocellulolytic bacterial consortium as a source of novel taxa and putative plastic-active enzymes.</title>
        <authorList>
            <person name="Diaz-Garcia L."/>
            <person name="Chuvochina M."/>
            <person name="Feuerriegel G."/>
            <person name="Bunk B."/>
            <person name="Sproer C."/>
            <person name="Streit W.R."/>
            <person name="Rodriguez L.M."/>
            <person name="Overmann J."/>
            <person name="Jimenez D.J."/>
        </authorList>
    </citation>
    <scope>NUCLEOTIDE SEQUENCE</scope>
    <source>
        <strain evidence="10">MAG 3858</strain>
    </source>
</reference>
<accession>A0AAJ5WCY5</accession>
<keyword evidence="2 7" id="KW-0813">Transport</keyword>
<keyword evidence="8" id="KW-0732">Signal</keyword>
<keyword evidence="6 7" id="KW-0998">Cell outer membrane</keyword>
<dbReference type="Gene3D" id="2.40.170.20">
    <property type="entry name" value="TonB-dependent receptor, beta-barrel domain"/>
    <property type="match status" value="1"/>
</dbReference>
<dbReference type="InterPro" id="IPR012910">
    <property type="entry name" value="Plug_dom"/>
</dbReference>
<dbReference type="EMBL" id="CP119313">
    <property type="protein sequence ID" value="WEK21341.1"/>
    <property type="molecule type" value="Genomic_DNA"/>
</dbReference>
<dbReference type="InterPro" id="IPR036942">
    <property type="entry name" value="Beta-barrel_TonB_sf"/>
</dbReference>
<dbReference type="InterPro" id="IPR039426">
    <property type="entry name" value="TonB-dep_rcpt-like"/>
</dbReference>
<feature type="chain" id="PRO_5042572085" evidence="8">
    <location>
        <begin position="18"/>
        <end position="1086"/>
    </location>
</feature>
<dbReference type="InterPro" id="IPR037066">
    <property type="entry name" value="Plug_dom_sf"/>
</dbReference>
<dbReference type="Proteomes" id="UP001214530">
    <property type="component" value="Chromosome"/>
</dbReference>
<evidence type="ECO:0000313" key="10">
    <source>
        <dbReference type="EMBL" id="WEK21341.1"/>
    </source>
</evidence>
<evidence type="ECO:0000259" key="9">
    <source>
        <dbReference type="SMART" id="SM00965"/>
    </source>
</evidence>
<sequence length="1086" mass="119565">MRLTTILLIATIMQVSANSFGQAITLNTKNASLPTVIKEISRQSGYDFFYDQDLIKKSQKITVNISNSPIETALEKCFENQPFTYKIENKSVLLKAKEPSFRERIMDRSVNIDVRGRVYDDQGMPLSGAVVRIKGANNAVGTDASGSFHLINVPEGAILVISFVGYGTEEVKVTKNVGMIVLKISTNELEEMVINAGYYTVKEKERTGSISRVDAKTIAQQPVSNPLAALIGRMPGVNIEQSSGINGGGFKVQIRGQNSLRTEPGNNGNDPLYLIDGVPYPSASLTLENLGVIGISGVANPLSTLNPNDIESIEVLKDADATAIYGSRGANGVILITTKKAKPGATQFAFIVNQGISQISKKLNLLNTEQYFQMRNEAFKNDGVSPAATDYDINGTWDKNRYTDWQKELIGGTASSTNVSTSIGGGNEFTQFAIRGNYSRQTTVLPVNLTDIKGSGALTINHSSFDRKLSLNFSSSYNVEANTLPKYDLTSYTNLAPNAPALYNADGNLNWGLDDQGAPTWNNPMASTREPYTSNNNIFLSSGQISYEVVPGLKIKGSFGYSNIKFRENVISPIAAQPPSEYAIGLNLLSLTSVDTWNIEPQINYQYKSKKSTIDILVGTTLQKSAQRNEFLVGALYTSDLLIKDISSAPFKNAVTSSSLYKYQAVFSRLNYNYNGTYFLNITGRRDGSSRFGPDKQYANFGAIGVAWIFSNENMAKELLPMLSLGKIRGSFGSTGNDQIPNYGYLETYSATNSYIDGSGLFPSQLGNPDYSWEITKKLEAAIDLGLLKDRILFSASWYRNRSSNQLVGYTLPDITGFSTIQYNLPATVQNTGWEFELRTNNLSSKTFTWTTAFNLTIPKNKLLSYPDIEGSSYANTYTVGQSLYNIRKYHYQGVNTQTGMYDFADVNGNGVLDVGDRISPTQTVTSHWYGGIQNSFNLNNITLDIFIQVVNKTALSPFTAAQMGMPGSMGNQTVDVLDRWQKPNDMASFQQFSQSFTPNGPGSRFSSLYYSDRFSNASFVRLKNVSLSWMLPRSWSQRVRLQNLRVFAQGQNLLTITKYPGDPEIANVKTLPSLRTIICGLQVNL</sequence>
<dbReference type="AlphaFoldDB" id="A0AAJ5WCY5"/>
<comment type="subcellular location">
    <subcellularLocation>
        <location evidence="1 7">Cell outer membrane</location>
        <topology evidence="1 7">Multi-pass membrane protein</topology>
    </subcellularLocation>
</comment>
<evidence type="ECO:0000256" key="3">
    <source>
        <dbReference type="ARBA" id="ARBA00022452"/>
    </source>
</evidence>
<dbReference type="NCBIfam" id="TIGR04057">
    <property type="entry name" value="SusC_RagA_signa"/>
    <property type="match status" value="1"/>
</dbReference>
<keyword evidence="5 7" id="KW-0472">Membrane</keyword>
<dbReference type="InterPro" id="IPR023996">
    <property type="entry name" value="TonB-dep_OMP_SusC/RagA"/>
</dbReference>
<protein>
    <submittedName>
        <fullName evidence="10">SusC/RagA family TonB-linked outer membrane protein</fullName>
    </submittedName>
</protein>
<evidence type="ECO:0000256" key="2">
    <source>
        <dbReference type="ARBA" id="ARBA00022448"/>
    </source>
</evidence>
<dbReference type="InterPro" id="IPR011662">
    <property type="entry name" value="Secretin/TonB_short_N"/>
</dbReference>
<dbReference type="GO" id="GO:0009279">
    <property type="term" value="C:cell outer membrane"/>
    <property type="evidence" value="ECO:0007669"/>
    <property type="project" value="UniProtKB-SubCell"/>
</dbReference>
<name>A0AAJ5WCY5_9SPHI</name>
<feature type="domain" description="Secretin/TonB short N-terminal" evidence="9">
    <location>
        <begin position="46"/>
        <end position="97"/>
    </location>
</feature>
<dbReference type="Pfam" id="PF07660">
    <property type="entry name" value="STN"/>
    <property type="match status" value="1"/>
</dbReference>
<dbReference type="SUPFAM" id="SSF49464">
    <property type="entry name" value="Carboxypeptidase regulatory domain-like"/>
    <property type="match status" value="1"/>
</dbReference>
<evidence type="ECO:0000256" key="8">
    <source>
        <dbReference type="SAM" id="SignalP"/>
    </source>
</evidence>
<evidence type="ECO:0000256" key="7">
    <source>
        <dbReference type="PROSITE-ProRule" id="PRU01360"/>
    </source>
</evidence>
<evidence type="ECO:0000313" key="11">
    <source>
        <dbReference type="Proteomes" id="UP001214530"/>
    </source>
</evidence>
<dbReference type="Gene3D" id="3.55.50.30">
    <property type="match status" value="1"/>
</dbReference>
<evidence type="ECO:0000256" key="1">
    <source>
        <dbReference type="ARBA" id="ARBA00004571"/>
    </source>
</evidence>
<evidence type="ECO:0000256" key="6">
    <source>
        <dbReference type="ARBA" id="ARBA00023237"/>
    </source>
</evidence>
<dbReference type="InterPro" id="IPR023997">
    <property type="entry name" value="TonB-dep_OMP_SusC/RagA_CS"/>
</dbReference>
<evidence type="ECO:0000256" key="5">
    <source>
        <dbReference type="ARBA" id="ARBA00023136"/>
    </source>
</evidence>
<dbReference type="Gene3D" id="2.170.130.10">
    <property type="entry name" value="TonB-dependent receptor, plug domain"/>
    <property type="match status" value="1"/>
</dbReference>
<organism evidence="10 11">
    <name type="scientific">Candidatus Pedobacter colombiensis</name>
    <dbReference type="NCBI Taxonomy" id="3121371"/>
    <lineage>
        <taxon>Bacteria</taxon>
        <taxon>Pseudomonadati</taxon>
        <taxon>Bacteroidota</taxon>
        <taxon>Sphingobacteriia</taxon>
        <taxon>Sphingobacteriales</taxon>
        <taxon>Sphingobacteriaceae</taxon>
        <taxon>Pedobacter</taxon>
    </lineage>
</organism>
<feature type="signal peptide" evidence="8">
    <location>
        <begin position="1"/>
        <end position="17"/>
    </location>
</feature>
<proteinExistence type="inferred from homology"/>
<dbReference type="SUPFAM" id="SSF56935">
    <property type="entry name" value="Porins"/>
    <property type="match status" value="1"/>
</dbReference>
<dbReference type="Pfam" id="PF07715">
    <property type="entry name" value="Plug"/>
    <property type="match status" value="1"/>
</dbReference>
<dbReference type="Gene3D" id="2.60.40.1120">
    <property type="entry name" value="Carboxypeptidase-like, regulatory domain"/>
    <property type="match status" value="1"/>
</dbReference>
<dbReference type="SMART" id="SM00965">
    <property type="entry name" value="STN"/>
    <property type="match status" value="1"/>
</dbReference>
<comment type="similarity">
    <text evidence="7">Belongs to the TonB-dependent receptor family.</text>
</comment>
<keyword evidence="4 7" id="KW-0812">Transmembrane</keyword>
<gene>
    <name evidence="10" type="ORF">P0Y49_09325</name>
</gene>
<dbReference type="Pfam" id="PF13715">
    <property type="entry name" value="CarbopepD_reg_2"/>
    <property type="match status" value="1"/>
</dbReference>